<dbReference type="SMART" id="SM01286">
    <property type="entry name" value="SPT16"/>
    <property type="match status" value="1"/>
</dbReference>
<dbReference type="GO" id="GO:0006281">
    <property type="term" value="P:DNA repair"/>
    <property type="evidence" value="ECO:0007669"/>
    <property type="project" value="UniProtKB-UniRule"/>
</dbReference>
<dbReference type="InterPro" id="IPR013719">
    <property type="entry name" value="RTT106/SPT16-like_middle_dom"/>
</dbReference>
<dbReference type="GO" id="GO:0035101">
    <property type="term" value="C:FACT complex"/>
    <property type="evidence" value="ECO:0007669"/>
    <property type="project" value="UniProtKB-UniRule"/>
</dbReference>
<organism evidence="14 15">
    <name type="scientific">Dermatophagoides pteronyssinus</name>
    <name type="common">European house dust mite</name>
    <dbReference type="NCBI Taxonomy" id="6956"/>
    <lineage>
        <taxon>Eukaryota</taxon>
        <taxon>Metazoa</taxon>
        <taxon>Ecdysozoa</taxon>
        <taxon>Arthropoda</taxon>
        <taxon>Chelicerata</taxon>
        <taxon>Arachnida</taxon>
        <taxon>Acari</taxon>
        <taxon>Acariformes</taxon>
        <taxon>Sarcoptiformes</taxon>
        <taxon>Astigmata</taxon>
        <taxon>Psoroptidia</taxon>
        <taxon>Analgoidea</taxon>
        <taxon>Pyroglyphidae</taxon>
        <taxon>Dermatophagoidinae</taxon>
        <taxon>Dermatophagoides</taxon>
    </lineage>
</organism>
<evidence type="ECO:0000256" key="9">
    <source>
        <dbReference type="ARBA" id="ARBA00023242"/>
    </source>
</evidence>
<dbReference type="FunFam" id="2.30.29.30:FF:000017">
    <property type="entry name" value="FACT complex subunit SPT16"/>
    <property type="match status" value="1"/>
</dbReference>
<evidence type="ECO:0000313" key="14">
    <source>
        <dbReference type="Proteomes" id="UP000515146"/>
    </source>
</evidence>
<dbReference type="AlphaFoldDB" id="A0A6P6YMU1"/>
<dbReference type="SMART" id="SM01287">
    <property type="entry name" value="Rtt106"/>
    <property type="match status" value="1"/>
</dbReference>
<keyword evidence="7 10" id="KW-0804">Transcription</keyword>
<sequence length="466" mass="53903">MVLRERNQRGCRLLKNINKVLILYFLPLNRYKITNLMHVSAAGLRNSHRHVPFHVKLIQSVTTAQENGYYILKLSFLTSSSTPFSDIVKQIKKLQTSFENKDIISVQESNSKNKLELIKFGEKPMLKNIYIRSDGYSNRRNKGVLEAHLNGFKYIIGRTLEFEILFSNIENGFYYPLSSELIVLLHFSLKNPIVINNKKVTMVQFYSNLGNVIDSVDGLQERKFFSEQDELLEERNERKQRELIATSFDNFLKDILEPTSKHFMIEIPDQKLEFKGAPLNSLIKIMPTKTSLVSLSECPPFILKLADVELVSMERVIQGIRNFDMVFVPRNYKQPVVTISSIETVYLDSIKQWLNDMDIVWYTSKNNLNWSNILKQIRSEISEFVKIGSFHSFLNDEDSGQDDEENEEDDNDDETSDISYSENEIDDSDDNFIEDAVSSGEDIEDELADDINEDLEDDEGSFIESD</sequence>
<comment type="subunit">
    <text evidence="10">Component of the FACT complex.</text>
</comment>
<reference evidence="15" key="1">
    <citation type="submission" date="2025-08" db="UniProtKB">
        <authorList>
            <consortium name="RefSeq"/>
        </authorList>
    </citation>
    <scope>IDENTIFICATION</scope>
    <source>
        <strain evidence="15">Airmid</strain>
    </source>
</reference>
<comment type="function">
    <text evidence="10">Component of the FACT complex, a general chromatin factor that acts to reorganize nucleosomes. The FACT complex is involved in multiple processes that require DNA as a template such as mRNA elongation, DNA replication and DNA repair. During transcription elongation the FACT complex acts as a histone chaperone that both destabilizes and restores nucleosomal structure. It facilitates the passage of RNA polymerase II and transcription by promoting the dissociation of one histone H2A-H2B dimer from the nucleosome, then subsequently promotes the reestablishment of the nucleosome following the passage of RNA polymerase II.</text>
</comment>
<dbReference type="RefSeq" id="XP_027206384.1">
    <property type="nucleotide sequence ID" value="XM_027350583.1"/>
</dbReference>
<evidence type="ECO:0000256" key="1">
    <source>
        <dbReference type="ARBA" id="ARBA00010779"/>
    </source>
</evidence>
<evidence type="ECO:0000256" key="7">
    <source>
        <dbReference type="ARBA" id="ARBA00023163"/>
    </source>
</evidence>
<feature type="region of interest" description="Disordered" evidence="11">
    <location>
        <begin position="395"/>
        <end position="466"/>
    </location>
</feature>
<evidence type="ECO:0000256" key="11">
    <source>
        <dbReference type="SAM" id="MobiDB-lite"/>
    </source>
</evidence>
<accession>A0A6P6YMU1</accession>
<proteinExistence type="inferred from homology"/>
<keyword evidence="6" id="KW-0175">Coiled coil</keyword>
<dbReference type="OMA" id="CENEVMV"/>
<feature type="domain" description="Histone chaperone RTT106/FACT complex subunit SPT16-like middle" evidence="13">
    <location>
        <begin position="274"/>
        <end position="364"/>
    </location>
</feature>
<keyword evidence="5 10" id="KW-0805">Transcription regulation</keyword>
<gene>
    <name evidence="15" type="primary">LOC113799886</name>
</gene>
<dbReference type="GO" id="GO:0006260">
    <property type="term" value="P:DNA replication"/>
    <property type="evidence" value="ECO:0007669"/>
    <property type="project" value="UniProtKB-KW"/>
</dbReference>
<evidence type="ECO:0000256" key="8">
    <source>
        <dbReference type="ARBA" id="ARBA00023204"/>
    </source>
</evidence>
<keyword evidence="14" id="KW-1185">Reference proteome</keyword>
<evidence type="ECO:0000256" key="10">
    <source>
        <dbReference type="RuleBase" id="RU367052"/>
    </source>
</evidence>
<dbReference type="Proteomes" id="UP000515146">
    <property type="component" value="Unplaced"/>
</dbReference>
<evidence type="ECO:0000256" key="3">
    <source>
        <dbReference type="ARBA" id="ARBA00022705"/>
    </source>
</evidence>
<keyword evidence="8 10" id="KW-0234">DNA repair</keyword>
<dbReference type="InterPro" id="IPR040258">
    <property type="entry name" value="Spt16"/>
</dbReference>
<dbReference type="Gene3D" id="2.30.29.30">
    <property type="entry name" value="Pleckstrin-homology domain (PH domain)/Phosphotyrosine-binding domain (PTB)"/>
    <property type="match status" value="1"/>
</dbReference>
<dbReference type="InterPro" id="IPR056595">
    <property type="entry name" value="Fact-SPT16_PH"/>
</dbReference>
<evidence type="ECO:0000259" key="13">
    <source>
        <dbReference type="SMART" id="SM01287"/>
    </source>
</evidence>
<feature type="compositionally biased region" description="Acidic residues" evidence="11">
    <location>
        <begin position="441"/>
        <end position="466"/>
    </location>
</feature>
<feature type="compositionally biased region" description="Acidic residues" evidence="11">
    <location>
        <begin position="423"/>
        <end position="433"/>
    </location>
</feature>
<dbReference type="GO" id="GO:0006368">
    <property type="term" value="P:transcription elongation by RNA polymerase II"/>
    <property type="evidence" value="ECO:0007669"/>
    <property type="project" value="TreeGrafter"/>
</dbReference>
<dbReference type="PANTHER" id="PTHR13980">
    <property type="entry name" value="CDC68 RELATED"/>
    <property type="match status" value="1"/>
</dbReference>
<evidence type="ECO:0000256" key="4">
    <source>
        <dbReference type="ARBA" id="ARBA00022763"/>
    </source>
</evidence>
<keyword evidence="9 10" id="KW-0539">Nucleus</keyword>
<dbReference type="OrthoDB" id="10251642at2759"/>
<feature type="domain" description="FACT complex subunit SPT16 middle" evidence="12">
    <location>
        <begin position="49"/>
        <end position="154"/>
    </location>
</feature>
<name>A0A6P6YMU1_DERPT</name>
<dbReference type="PANTHER" id="PTHR13980:SF15">
    <property type="entry name" value="FACT COMPLEX SUBUNIT SPT16"/>
    <property type="match status" value="1"/>
</dbReference>
<dbReference type="Gene3D" id="2.30.29.150">
    <property type="match status" value="1"/>
</dbReference>
<dbReference type="GO" id="GO:0031491">
    <property type="term" value="F:nucleosome binding"/>
    <property type="evidence" value="ECO:0007669"/>
    <property type="project" value="TreeGrafter"/>
</dbReference>
<protein>
    <recommendedName>
        <fullName evidence="10">FACT complex subunit</fullName>
    </recommendedName>
</protein>
<dbReference type="InterPro" id="IPR011993">
    <property type="entry name" value="PH-like_dom_sf"/>
</dbReference>
<dbReference type="InterPro" id="IPR013953">
    <property type="entry name" value="FACT_SPT16_M"/>
</dbReference>
<keyword evidence="4 10" id="KW-0227">DNA damage</keyword>
<evidence type="ECO:0000256" key="5">
    <source>
        <dbReference type="ARBA" id="ARBA00023015"/>
    </source>
</evidence>
<evidence type="ECO:0000256" key="6">
    <source>
        <dbReference type="ARBA" id="ARBA00023054"/>
    </source>
</evidence>
<dbReference type="KEGG" id="dpte:113799886"/>
<evidence type="ECO:0000256" key="2">
    <source>
        <dbReference type="ARBA" id="ARBA00022454"/>
    </source>
</evidence>
<comment type="similarity">
    <text evidence="1 10">Belongs to the peptidase M24 family. SPT16 subfamily.</text>
</comment>
<keyword evidence="3 10" id="KW-0235">DNA replication</keyword>
<feature type="compositionally biased region" description="Acidic residues" evidence="11">
    <location>
        <begin position="395"/>
        <end position="416"/>
    </location>
</feature>
<dbReference type="InParanoid" id="A0A6P6YMU1"/>
<keyword evidence="2 10" id="KW-0158">Chromosome</keyword>
<evidence type="ECO:0000313" key="15">
    <source>
        <dbReference type="RefSeq" id="XP_027206384.1"/>
    </source>
</evidence>
<evidence type="ECO:0000259" key="12">
    <source>
        <dbReference type="SMART" id="SM01286"/>
    </source>
</evidence>
<dbReference type="Pfam" id="PF24824">
    <property type="entry name" value="PH_SPT16"/>
    <property type="match status" value="1"/>
</dbReference>
<dbReference type="Pfam" id="PF08512">
    <property type="entry name" value="Rttp106-like_middle"/>
    <property type="match status" value="1"/>
</dbReference>
<comment type="subcellular location">
    <subcellularLocation>
        <location evidence="10">Nucleus</location>
    </subcellularLocation>
    <subcellularLocation>
        <location evidence="10">Chromosome</location>
    </subcellularLocation>
</comment>